<organism evidence="1 2">
    <name type="scientific">Trichoderma gamsii</name>
    <dbReference type="NCBI Taxonomy" id="398673"/>
    <lineage>
        <taxon>Eukaryota</taxon>
        <taxon>Fungi</taxon>
        <taxon>Dikarya</taxon>
        <taxon>Ascomycota</taxon>
        <taxon>Pezizomycotina</taxon>
        <taxon>Sordariomycetes</taxon>
        <taxon>Hypocreomycetidae</taxon>
        <taxon>Hypocreales</taxon>
        <taxon>Hypocreaceae</taxon>
        <taxon>Trichoderma</taxon>
    </lineage>
</organism>
<dbReference type="Proteomes" id="UP000236546">
    <property type="component" value="Unassembled WGS sequence"/>
</dbReference>
<evidence type="ECO:0000313" key="2">
    <source>
        <dbReference type="Proteomes" id="UP000236546"/>
    </source>
</evidence>
<name>A0A2K0SUQ6_9HYPO</name>
<comment type="caution">
    <text evidence="1">The sequence shown here is derived from an EMBL/GenBank/DDBJ whole genome shotgun (WGS) entry which is preliminary data.</text>
</comment>
<proteinExistence type="predicted"/>
<sequence length="52" mass="5543">MAGKALKAANFLRSLNKTIKGSPPDAVSMVAKACVIPVVLYGLDAWWPGKTR</sequence>
<dbReference type="AlphaFoldDB" id="A0A2K0SUQ6"/>
<dbReference type="EMBL" id="MTYH01000244">
    <property type="protein sequence ID" value="PNP37008.1"/>
    <property type="molecule type" value="Genomic_DNA"/>
</dbReference>
<gene>
    <name evidence="1" type="ORF">TGAMA5MH_11095</name>
</gene>
<protein>
    <submittedName>
        <fullName evidence="1">Uncharacterized protein</fullName>
    </submittedName>
</protein>
<evidence type="ECO:0000313" key="1">
    <source>
        <dbReference type="EMBL" id="PNP37008.1"/>
    </source>
</evidence>
<accession>A0A2K0SUQ6</accession>
<reference evidence="1 2" key="1">
    <citation type="submission" date="2017-02" db="EMBL/GenBank/DDBJ databases">
        <title>Genomes of Trichoderma spp. with biocontrol activity.</title>
        <authorList>
            <person name="Gardiner D."/>
            <person name="Kazan K."/>
            <person name="Vos C."/>
            <person name="Harvey P."/>
        </authorList>
    </citation>
    <scope>NUCLEOTIDE SEQUENCE [LARGE SCALE GENOMIC DNA]</scope>
    <source>
        <strain evidence="1 2">A5MH</strain>
    </source>
</reference>
<dbReference type="OrthoDB" id="5077812at2759"/>